<gene>
    <name evidence="7" type="primary">yrrK</name>
    <name evidence="7" type="ORF">SLITO_v1c09070</name>
</gene>
<protein>
    <recommendedName>
        <fullName evidence="5">Putative pre-16S rRNA nuclease</fullName>
        <ecNumber evidence="5">3.1.-.-</ecNumber>
    </recommendedName>
</protein>
<dbReference type="SUPFAM" id="SSF53098">
    <property type="entry name" value="Ribonuclease H-like"/>
    <property type="match status" value="1"/>
</dbReference>
<accession>A0A0K1W2W5</accession>
<dbReference type="EMBL" id="CP012357">
    <property type="protein sequence ID" value="AKX34518.1"/>
    <property type="molecule type" value="Genomic_DNA"/>
</dbReference>
<evidence type="ECO:0000256" key="3">
    <source>
        <dbReference type="ARBA" id="ARBA00022722"/>
    </source>
</evidence>
<dbReference type="GO" id="GO:0004518">
    <property type="term" value="F:nuclease activity"/>
    <property type="evidence" value="ECO:0007669"/>
    <property type="project" value="UniProtKB-KW"/>
</dbReference>
<reference evidence="7 8" key="1">
    <citation type="journal article" date="2015" name="Genome Announc.">
        <title>Complete Genome Sequence of Spiroplasma litorale TN-1T (DSM 21781), a Bacterium Isolated from a Green-Eyed Horsefly (Tabanus nigrovittatus).</title>
        <authorList>
            <person name="Lo W.S."/>
            <person name="Lai Y.C."/>
            <person name="Lien Y.W."/>
            <person name="Wang T.H."/>
            <person name="Kuo C.H."/>
        </authorList>
    </citation>
    <scope>NUCLEOTIDE SEQUENCE [LARGE SCALE GENOMIC DNA]</scope>
    <source>
        <strain evidence="7 8">TN-1</strain>
    </source>
</reference>
<dbReference type="SMART" id="SM00732">
    <property type="entry name" value="YqgFc"/>
    <property type="match status" value="1"/>
</dbReference>
<dbReference type="KEGG" id="sll:SLITO_v1c09070"/>
<keyword evidence="3 5" id="KW-0540">Nuclease</keyword>
<keyword evidence="8" id="KW-1185">Reference proteome</keyword>
<dbReference type="NCBIfam" id="TIGR00250">
    <property type="entry name" value="RNAse_H_YqgF"/>
    <property type="match status" value="1"/>
</dbReference>
<dbReference type="CDD" id="cd16964">
    <property type="entry name" value="YqgF"/>
    <property type="match status" value="1"/>
</dbReference>
<evidence type="ECO:0000256" key="1">
    <source>
        <dbReference type="ARBA" id="ARBA00022490"/>
    </source>
</evidence>
<evidence type="ECO:0000313" key="7">
    <source>
        <dbReference type="EMBL" id="AKX34518.1"/>
    </source>
</evidence>
<comment type="subcellular location">
    <subcellularLocation>
        <location evidence="5">Cytoplasm</location>
    </subcellularLocation>
</comment>
<sequence>MYKYIGLDVGSKTVGIAVSEGFFATPYETIRFNEYEFEEAINKIEYIFNENSFDKIIVGYPINMNGSIGYRADMVDDFIYLLIEMLKIDKNMIIKVDERLTTRMANNMMSNSNYSIKDKKQNKDQIAAKFILDSYLNQIKK</sequence>
<keyword evidence="4 5" id="KW-0378">Hydrolase</keyword>
<feature type="domain" description="YqgF/RNase H-like" evidence="6">
    <location>
        <begin position="2"/>
        <end position="105"/>
    </location>
</feature>
<dbReference type="InterPro" id="IPR012337">
    <property type="entry name" value="RNaseH-like_sf"/>
</dbReference>
<dbReference type="PATRIC" id="fig|216942.3.peg.923"/>
<organism evidence="7 8">
    <name type="scientific">Spiroplasma litorale</name>
    <dbReference type="NCBI Taxonomy" id="216942"/>
    <lineage>
        <taxon>Bacteria</taxon>
        <taxon>Bacillati</taxon>
        <taxon>Mycoplasmatota</taxon>
        <taxon>Mollicutes</taxon>
        <taxon>Entomoplasmatales</taxon>
        <taxon>Spiroplasmataceae</taxon>
        <taxon>Spiroplasma</taxon>
    </lineage>
</organism>
<evidence type="ECO:0000256" key="5">
    <source>
        <dbReference type="HAMAP-Rule" id="MF_00651"/>
    </source>
</evidence>
<dbReference type="GO" id="GO:0000967">
    <property type="term" value="P:rRNA 5'-end processing"/>
    <property type="evidence" value="ECO:0007669"/>
    <property type="project" value="UniProtKB-UniRule"/>
</dbReference>
<dbReference type="RefSeq" id="WP_075058607.1">
    <property type="nucleotide sequence ID" value="NZ_CP012357.1"/>
</dbReference>
<dbReference type="Gene3D" id="3.30.420.140">
    <property type="entry name" value="YqgF/RNase H-like domain"/>
    <property type="match status" value="1"/>
</dbReference>
<dbReference type="PANTHER" id="PTHR33317">
    <property type="entry name" value="POLYNUCLEOTIDYL TRANSFERASE, RIBONUCLEASE H-LIKE SUPERFAMILY PROTEIN"/>
    <property type="match status" value="1"/>
</dbReference>
<keyword evidence="1 5" id="KW-0963">Cytoplasm</keyword>
<evidence type="ECO:0000256" key="4">
    <source>
        <dbReference type="ARBA" id="ARBA00022801"/>
    </source>
</evidence>
<dbReference type="HAMAP" id="MF_00651">
    <property type="entry name" value="Nuclease_YqgF"/>
    <property type="match status" value="1"/>
</dbReference>
<dbReference type="Pfam" id="PF03652">
    <property type="entry name" value="RuvX"/>
    <property type="match status" value="1"/>
</dbReference>
<dbReference type="GO" id="GO:0005829">
    <property type="term" value="C:cytosol"/>
    <property type="evidence" value="ECO:0007669"/>
    <property type="project" value="TreeGrafter"/>
</dbReference>
<comment type="function">
    <text evidence="5">Could be a nuclease involved in processing of the 5'-end of pre-16S rRNA.</text>
</comment>
<dbReference type="Proteomes" id="UP000067476">
    <property type="component" value="Chromosome"/>
</dbReference>
<evidence type="ECO:0000259" key="6">
    <source>
        <dbReference type="SMART" id="SM00732"/>
    </source>
</evidence>
<keyword evidence="2 5" id="KW-0690">Ribosome biogenesis</keyword>
<dbReference type="STRING" id="216942.SLITO_v1c09070"/>
<dbReference type="OrthoDB" id="9796140at2"/>
<evidence type="ECO:0000313" key="8">
    <source>
        <dbReference type="Proteomes" id="UP000067476"/>
    </source>
</evidence>
<dbReference type="GO" id="GO:0016788">
    <property type="term" value="F:hydrolase activity, acting on ester bonds"/>
    <property type="evidence" value="ECO:0007669"/>
    <property type="project" value="UniProtKB-UniRule"/>
</dbReference>
<dbReference type="PANTHER" id="PTHR33317:SF4">
    <property type="entry name" value="POLYNUCLEOTIDYL TRANSFERASE, RIBONUCLEASE H-LIKE SUPERFAMILY PROTEIN"/>
    <property type="match status" value="1"/>
</dbReference>
<dbReference type="InterPro" id="IPR006641">
    <property type="entry name" value="YqgF/RNaseH-like_dom"/>
</dbReference>
<evidence type="ECO:0000256" key="2">
    <source>
        <dbReference type="ARBA" id="ARBA00022517"/>
    </source>
</evidence>
<name>A0A0K1W2W5_9MOLU</name>
<dbReference type="InterPro" id="IPR005227">
    <property type="entry name" value="YqgF"/>
</dbReference>
<dbReference type="EC" id="3.1.-.-" evidence="5"/>
<dbReference type="InterPro" id="IPR037027">
    <property type="entry name" value="YqgF/RNaseH-like_dom_sf"/>
</dbReference>
<dbReference type="AlphaFoldDB" id="A0A0K1W2W5"/>
<proteinExistence type="inferred from homology"/>
<comment type="similarity">
    <text evidence="5">Belongs to the YqgF HJR family.</text>
</comment>